<evidence type="ECO:0000313" key="2">
    <source>
        <dbReference type="EMBL" id="KAG0540665.1"/>
    </source>
</evidence>
<organism evidence="2 3">
    <name type="scientific">Sorghum bicolor</name>
    <name type="common">Sorghum</name>
    <name type="synonym">Sorghum vulgare</name>
    <dbReference type="NCBI Taxonomy" id="4558"/>
    <lineage>
        <taxon>Eukaryota</taxon>
        <taxon>Viridiplantae</taxon>
        <taxon>Streptophyta</taxon>
        <taxon>Embryophyta</taxon>
        <taxon>Tracheophyta</taxon>
        <taxon>Spermatophyta</taxon>
        <taxon>Magnoliopsida</taxon>
        <taxon>Liliopsida</taxon>
        <taxon>Poales</taxon>
        <taxon>Poaceae</taxon>
        <taxon>PACMAD clade</taxon>
        <taxon>Panicoideae</taxon>
        <taxon>Andropogonodae</taxon>
        <taxon>Andropogoneae</taxon>
        <taxon>Sorghinae</taxon>
        <taxon>Sorghum</taxon>
    </lineage>
</organism>
<reference evidence="2" key="2">
    <citation type="submission" date="2020-10" db="EMBL/GenBank/DDBJ databases">
        <authorList>
            <person name="Cooper E.A."/>
            <person name="Brenton Z.W."/>
            <person name="Flinn B.S."/>
            <person name="Jenkins J."/>
            <person name="Shu S."/>
            <person name="Flowers D."/>
            <person name="Luo F."/>
            <person name="Wang Y."/>
            <person name="Xia P."/>
            <person name="Barry K."/>
            <person name="Daum C."/>
            <person name="Lipzen A."/>
            <person name="Yoshinaga Y."/>
            <person name="Schmutz J."/>
            <person name="Saski C."/>
            <person name="Vermerris W."/>
            <person name="Kresovich S."/>
        </authorList>
    </citation>
    <scope>NUCLEOTIDE SEQUENCE</scope>
</reference>
<gene>
    <name evidence="2" type="ORF">BDA96_03G428500</name>
</gene>
<proteinExistence type="predicted"/>
<comment type="caution">
    <text evidence="2">The sequence shown here is derived from an EMBL/GenBank/DDBJ whole genome shotgun (WGS) entry which is preliminary data.</text>
</comment>
<accession>A0A921RIY8</accession>
<reference evidence="2" key="1">
    <citation type="journal article" date="2019" name="BMC Genomics">
        <title>A new reference genome for Sorghum bicolor reveals high levels of sequence similarity between sweet and grain genotypes: implications for the genetics of sugar metabolism.</title>
        <authorList>
            <person name="Cooper E.A."/>
            <person name="Brenton Z.W."/>
            <person name="Flinn B.S."/>
            <person name="Jenkins J."/>
            <person name="Shu S."/>
            <person name="Flowers D."/>
            <person name="Luo F."/>
            <person name="Wang Y."/>
            <person name="Xia P."/>
            <person name="Barry K."/>
            <person name="Daum C."/>
            <person name="Lipzen A."/>
            <person name="Yoshinaga Y."/>
            <person name="Schmutz J."/>
            <person name="Saski C."/>
            <person name="Vermerris W."/>
            <person name="Kresovich S."/>
        </authorList>
    </citation>
    <scope>NUCLEOTIDE SEQUENCE</scope>
</reference>
<name>A0A921RIY8_SORBI</name>
<protein>
    <submittedName>
        <fullName evidence="2">Uncharacterized protein</fullName>
    </submittedName>
</protein>
<dbReference type="AlphaFoldDB" id="A0A921RIY8"/>
<evidence type="ECO:0000313" key="3">
    <source>
        <dbReference type="Proteomes" id="UP000807115"/>
    </source>
</evidence>
<dbReference type="EMBL" id="CM027682">
    <property type="protein sequence ID" value="KAG0540665.1"/>
    <property type="molecule type" value="Genomic_DNA"/>
</dbReference>
<feature type="region of interest" description="Disordered" evidence="1">
    <location>
        <begin position="1"/>
        <end position="32"/>
    </location>
</feature>
<dbReference type="Proteomes" id="UP000807115">
    <property type="component" value="Chromosome 3"/>
</dbReference>
<sequence>MFRCPSNGNGNGYGYGQQHSTTNYHRTHSGEHVTKVAQRPGVVLQHHVVHKESFKEVDGGKAPAANNRRCFDNYPMKANNAMAVNHHGGGSHHRYEAYEETYEESSCEEETYAYGAGRHHGHGGGGRRFEYETHEETYEEEEEEAVVGGGGCAQLRRPYCRP</sequence>
<evidence type="ECO:0000256" key="1">
    <source>
        <dbReference type="SAM" id="MobiDB-lite"/>
    </source>
</evidence>